<evidence type="ECO:0008006" key="4">
    <source>
        <dbReference type="Google" id="ProtNLM"/>
    </source>
</evidence>
<evidence type="ECO:0000313" key="3">
    <source>
        <dbReference type="Proteomes" id="UP001631957"/>
    </source>
</evidence>
<dbReference type="RefSeq" id="WP_409120016.1">
    <property type="nucleotide sequence ID" value="NZ_JBJVNI010000001.1"/>
</dbReference>
<feature type="compositionally biased region" description="Low complexity" evidence="1">
    <location>
        <begin position="33"/>
        <end position="43"/>
    </location>
</feature>
<feature type="region of interest" description="Disordered" evidence="1">
    <location>
        <begin position="18"/>
        <end position="55"/>
    </location>
</feature>
<evidence type="ECO:0000256" key="1">
    <source>
        <dbReference type="SAM" id="MobiDB-lite"/>
    </source>
</evidence>
<gene>
    <name evidence="2" type="ORF">ACKI18_00645</name>
</gene>
<dbReference type="Proteomes" id="UP001631957">
    <property type="component" value="Unassembled WGS sequence"/>
</dbReference>
<sequence length="177" mass="18361">MARGAASGVGPLMLLVVGCSTSDSPPPDPPSPSASRPAATDATNAACPHTAQVPSASVPAAVRAFDRKAEWHGAGDLWVLEPRVPEAMGAQGYHTKYVSITLDGQGQVTDRKGAPRVDAERLDGSGSVRGSTGGFATDAGGRHWWPTVIDFGGPGCWQVTETLGSTEVRFTMHVTPR</sequence>
<keyword evidence="3" id="KW-1185">Reference proteome</keyword>
<comment type="caution">
    <text evidence="2">The sequence shown here is derived from an EMBL/GenBank/DDBJ whole genome shotgun (WGS) entry which is preliminary data.</text>
</comment>
<dbReference type="EMBL" id="JBJVNI010000001">
    <property type="protein sequence ID" value="MFM9607212.1"/>
    <property type="molecule type" value="Genomic_DNA"/>
</dbReference>
<protein>
    <recommendedName>
        <fullName evidence="4">Lipoprotein</fullName>
    </recommendedName>
</protein>
<name>A0ABW9HKJ2_9ACTN</name>
<proteinExistence type="predicted"/>
<accession>A0ABW9HKJ2</accession>
<dbReference type="PROSITE" id="PS51257">
    <property type="entry name" value="PROKAR_LIPOPROTEIN"/>
    <property type="match status" value="1"/>
</dbReference>
<organism evidence="2 3">
    <name type="scientific">Streptomyces niveiscabiei</name>
    <dbReference type="NCBI Taxonomy" id="164115"/>
    <lineage>
        <taxon>Bacteria</taxon>
        <taxon>Bacillati</taxon>
        <taxon>Actinomycetota</taxon>
        <taxon>Actinomycetes</taxon>
        <taxon>Kitasatosporales</taxon>
        <taxon>Streptomycetaceae</taxon>
        <taxon>Streptomyces</taxon>
    </lineage>
</organism>
<reference evidence="2 3" key="1">
    <citation type="submission" date="2024-12" db="EMBL/GenBank/DDBJ databases">
        <title>Forecasting of Potato common scab and diversities of Pathogenic streptomyces spp. in china.</title>
        <authorList>
            <person name="Handique U."/>
            <person name="Wu J."/>
        </authorList>
    </citation>
    <scope>NUCLEOTIDE SEQUENCE [LARGE SCALE GENOMIC DNA]</scope>
    <source>
        <strain evidence="2 3">ZRIMU1530</strain>
    </source>
</reference>
<evidence type="ECO:0000313" key="2">
    <source>
        <dbReference type="EMBL" id="MFM9607212.1"/>
    </source>
</evidence>